<proteinExistence type="predicted"/>
<gene>
    <name evidence="1" type="ORF">ALP58_200082</name>
</gene>
<dbReference type="EMBL" id="RBSX01000056">
    <property type="protein sequence ID" value="RMS94950.1"/>
    <property type="molecule type" value="Genomic_DNA"/>
</dbReference>
<dbReference type="Proteomes" id="UP000270430">
    <property type="component" value="Unassembled WGS sequence"/>
</dbReference>
<organism evidence="1 2">
    <name type="scientific">Pseudomonas savastanoi</name>
    <name type="common">Pseudomonas syringae pv. savastanoi</name>
    <dbReference type="NCBI Taxonomy" id="29438"/>
    <lineage>
        <taxon>Bacteria</taxon>
        <taxon>Pseudomonadati</taxon>
        <taxon>Pseudomonadota</taxon>
        <taxon>Gammaproteobacteria</taxon>
        <taxon>Pseudomonadales</taxon>
        <taxon>Pseudomonadaceae</taxon>
        <taxon>Pseudomonas</taxon>
    </lineage>
</organism>
<protein>
    <submittedName>
        <fullName evidence="1">Uncharacterized protein</fullName>
    </submittedName>
</protein>
<evidence type="ECO:0000313" key="2">
    <source>
        <dbReference type="Proteomes" id="UP000270430"/>
    </source>
</evidence>
<dbReference type="AlphaFoldDB" id="A0A3M5H9X2"/>
<comment type="caution">
    <text evidence="1">The sequence shown here is derived from an EMBL/GenBank/DDBJ whole genome shotgun (WGS) entry which is preliminary data.</text>
</comment>
<reference evidence="1 2" key="1">
    <citation type="submission" date="2018-08" db="EMBL/GenBank/DDBJ databases">
        <title>Recombination of ecologically and evolutionarily significant loci maintains genetic cohesion in the Pseudomonas syringae species complex.</title>
        <authorList>
            <person name="Dillon M."/>
            <person name="Thakur S."/>
            <person name="Almeida R.N.D."/>
            <person name="Weir B.S."/>
            <person name="Guttman D.S."/>
        </authorList>
    </citation>
    <scope>NUCLEOTIDE SEQUENCE [LARGE SCALE GENOMIC DNA]</scope>
    <source>
        <strain evidence="1 2">ICMP 9420</strain>
    </source>
</reference>
<evidence type="ECO:0000313" key="1">
    <source>
        <dbReference type="EMBL" id="RMS94950.1"/>
    </source>
</evidence>
<name>A0A3M5H9X2_PSESS</name>
<accession>A0A3M5H9X2</accession>
<sequence>MVEIFLHSALFGSFQYLDDMIPIWSNSFEVHTFRLKYLAANRPAR</sequence>